<sequence length="119" mass="13854">MAEQELADTICRELWSRTMFTALIMLQWLLDATNRSWEDFIRTPTFHRYGEMLRQTIEAATEEDLLPLWERGTEVCTSWAVLVSSELSKRNGQRWIYGDNGHRRAAWTEDGAVVDSSAR</sequence>
<dbReference type="AlphaFoldDB" id="A0A319E007"/>
<protein>
    <submittedName>
        <fullName evidence="1">Uncharacterized protein</fullName>
    </submittedName>
</protein>
<dbReference type="OrthoDB" id="4167595at2759"/>
<gene>
    <name evidence="1" type="ORF">BO71DRAFT_313235</name>
</gene>
<proteinExistence type="predicted"/>
<name>A0A319E007_9EURO</name>
<evidence type="ECO:0000313" key="2">
    <source>
        <dbReference type="Proteomes" id="UP000247810"/>
    </source>
</evidence>
<organism evidence="1 2">
    <name type="scientific">Aspergillus ellipticus CBS 707.79</name>
    <dbReference type="NCBI Taxonomy" id="1448320"/>
    <lineage>
        <taxon>Eukaryota</taxon>
        <taxon>Fungi</taxon>
        <taxon>Dikarya</taxon>
        <taxon>Ascomycota</taxon>
        <taxon>Pezizomycotina</taxon>
        <taxon>Eurotiomycetes</taxon>
        <taxon>Eurotiomycetidae</taxon>
        <taxon>Eurotiales</taxon>
        <taxon>Aspergillaceae</taxon>
        <taxon>Aspergillus</taxon>
        <taxon>Aspergillus subgen. Circumdati</taxon>
    </lineage>
</organism>
<evidence type="ECO:0000313" key="1">
    <source>
        <dbReference type="EMBL" id="PYH99777.1"/>
    </source>
</evidence>
<dbReference type="Proteomes" id="UP000247810">
    <property type="component" value="Unassembled WGS sequence"/>
</dbReference>
<accession>A0A319E007</accession>
<dbReference type="EMBL" id="KZ825799">
    <property type="protein sequence ID" value="PYH99777.1"/>
    <property type="molecule type" value="Genomic_DNA"/>
</dbReference>
<feature type="non-terminal residue" evidence="1">
    <location>
        <position position="119"/>
    </location>
</feature>
<keyword evidence="2" id="KW-1185">Reference proteome</keyword>
<dbReference type="VEuPathDB" id="FungiDB:BO71DRAFT_313235"/>
<reference evidence="1 2" key="1">
    <citation type="submission" date="2018-02" db="EMBL/GenBank/DDBJ databases">
        <title>The genomes of Aspergillus section Nigri reveals drivers in fungal speciation.</title>
        <authorList>
            <consortium name="DOE Joint Genome Institute"/>
            <person name="Vesth T.C."/>
            <person name="Nybo J."/>
            <person name="Theobald S."/>
            <person name="Brandl J."/>
            <person name="Frisvad J.C."/>
            <person name="Nielsen K.F."/>
            <person name="Lyhne E.K."/>
            <person name="Kogle M.E."/>
            <person name="Kuo A."/>
            <person name="Riley R."/>
            <person name="Clum A."/>
            <person name="Nolan M."/>
            <person name="Lipzen A."/>
            <person name="Salamov A."/>
            <person name="Henrissat B."/>
            <person name="Wiebenga A."/>
            <person name="De vries R.P."/>
            <person name="Grigoriev I.V."/>
            <person name="Mortensen U.H."/>
            <person name="Andersen M.R."/>
            <person name="Baker S.E."/>
        </authorList>
    </citation>
    <scope>NUCLEOTIDE SEQUENCE [LARGE SCALE GENOMIC DNA]</scope>
    <source>
        <strain evidence="1 2">CBS 707.79</strain>
    </source>
</reference>